<proteinExistence type="predicted"/>
<keyword evidence="1" id="KW-0812">Transmembrane</keyword>
<reference evidence="3" key="1">
    <citation type="submission" date="2021-01" db="EMBL/GenBank/DDBJ databases">
        <authorList>
            <person name="Corre E."/>
            <person name="Pelletier E."/>
            <person name="Niang G."/>
            <person name="Scheremetjew M."/>
            <person name="Finn R."/>
            <person name="Kale V."/>
            <person name="Holt S."/>
            <person name="Cochrane G."/>
            <person name="Meng A."/>
            <person name="Brown T."/>
            <person name="Cohen L."/>
        </authorList>
    </citation>
    <scope>NUCLEOTIDE SEQUENCE</scope>
    <source>
        <strain evidence="3">10249 10 AB</strain>
    </source>
</reference>
<organism evidence="3">
    <name type="scientific">Pseudo-nitzschia australis</name>
    <dbReference type="NCBI Taxonomy" id="44445"/>
    <lineage>
        <taxon>Eukaryota</taxon>
        <taxon>Sar</taxon>
        <taxon>Stramenopiles</taxon>
        <taxon>Ochrophyta</taxon>
        <taxon>Bacillariophyta</taxon>
        <taxon>Bacillariophyceae</taxon>
        <taxon>Bacillariophycidae</taxon>
        <taxon>Bacillariales</taxon>
        <taxon>Bacillariaceae</taxon>
        <taxon>Pseudo-nitzschia</taxon>
    </lineage>
</organism>
<accession>A0A7S4AWX1</accession>
<feature type="transmembrane region" description="Helical" evidence="1">
    <location>
        <begin position="495"/>
        <end position="515"/>
    </location>
</feature>
<keyword evidence="1" id="KW-0472">Membrane</keyword>
<evidence type="ECO:0000256" key="2">
    <source>
        <dbReference type="SAM" id="SignalP"/>
    </source>
</evidence>
<feature type="signal peptide" evidence="2">
    <location>
        <begin position="1"/>
        <end position="26"/>
    </location>
</feature>
<dbReference type="EMBL" id="HBIX01034299">
    <property type="protein sequence ID" value="CAE0729627.1"/>
    <property type="molecule type" value="Transcribed_RNA"/>
</dbReference>
<keyword evidence="1" id="KW-1133">Transmembrane helix</keyword>
<feature type="chain" id="PRO_5030977902" evidence="2">
    <location>
        <begin position="27"/>
        <end position="535"/>
    </location>
</feature>
<dbReference type="AlphaFoldDB" id="A0A7S4AWX1"/>
<sequence length="535" mass="61533">MSLMNRYNLFLMALSASVLMIDGMAPKRTNSMPYVREADLAKYISSSSSSSSSSVENNGQWVSISEDVEFMPNSNLSPLRKPSKLRKLEETEEWEEDGSATGAWEEYDPYSVQPFVEGMSEYDEYQQAWRLLGFMIDCNSVDDDDNNGSGSEDVTEDGCARYVLWAAYVDLEYEGGGIGEYQYWDRDTQSWNDTACYYAEGNSGDSGDENNDDADSKSRCAKMDCHLENTNFSVLGFFKHRNYDDWMEQLFKHEGMCVWTDEEYAFMKNARKAWPQGCIDSGLMTEDGEEDGEYNLYYNIKPMRNGRIALGFYTDSQCLDDYSVTNDEMEEMIGNIFNDEDGSGSQDENYDFSSDTLSDSMDRWHSAFDVWHTCHPCVAYDITNLDGTKYTYDDDGYYYNGYYNNYYNNRKNRRRRELGGEYSAEGDVFECYDDAGYTNVNQCMKFSAKTVMKTATFRDLSLGRTQATLVEYPLTGFLDEADHYHRDTLGNVARYFFLSTMTMALFYSLYHLYTVSKAARAAKQRDPFKDSLLTE</sequence>
<name>A0A7S4AWX1_9STRA</name>
<protein>
    <submittedName>
        <fullName evidence="3">Uncharacterized protein</fullName>
    </submittedName>
</protein>
<evidence type="ECO:0000256" key="1">
    <source>
        <dbReference type="SAM" id="Phobius"/>
    </source>
</evidence>
<evidence type="ECO:0000313" key="3">
    <source>
        <dbReference type="EMBL" id="CAE0729627.1"/>
    </source>
</evidence>
<keyword evidence="2" id="KW-0732">Signal</keyword>
<gene>
    <name evidence="3" type="ORF">PAUS00366_LOCUS22412</name>
</gene>